<evidence type="ECO:0000313" key="10">
    <source>
        <dbReference type="EMBL" id="HGY08486.1"/>
    </source>
</evidence>
<dbReference type="SUPFAM" id="SSF46894">
    <property type="entry name" value="C-terminal effector domain of the bipartite response regulators"/>
    <property type="match status" value="1"/>
</dbReference>
<dbReference type="InterPro" id="IPR036388">
    <property type="entry name" value="WH-like_DNA-bd_sf"/>
</dbReference>
<feature type="modified residue" description="4-aspartylphosphate" evidence="6">
    <location>
        <position position="50"/>
    </location>
</feature>
<organism evidence="10">
    <name type="scientific">Oceanithermus profundus</name>
    <dbReference type="NCBI Taxonomy" id="187137"/>
    <lineage>
        <taxon>Bacteria</taxon>
        <taxon>Thermotogati</taxon>
        <taxon>Deinococcota</taxon>
        <taxon>Deinococci</taxon>
        <taxon>Thermales</taxon>
        <taxon>Thermaceae</taxon>
        <taxon>Oceanithermus</taxon>
    </lineage>
</organism>
<evidence type="ECO:0000256" key="7">
    <source>
        <dbReference type="PROSITE-ProRule" id="PRU01091"/>
    </source>
</evidence>
<protein>
    <submittedName>
        <fullName evidence="10">Response regulator transcription factor</fullName>
    </submittedName>
</protein>
<keyword evidence="2" id="KW-0902">Two-component regulatory system</keyword>
<name>A0A7C4VAN7_9DEIN</name>
<dbReference type="SMART" id="SM00862">
    <property type="entry name" value="Trans_reg_C"/>
    <property type="match status" value="1"/>
</dbReference>
<dbReference type="GO" id="GO:0000976">
    <property type="term" value="F:transcription cis-regulatory region binding"/>
    <property type="evidence" value="ECO:0007669"/>
    <property type="project" value="TreeGrafter"/>
</dbReference>
<dbReference type="AlphaFoldDB" id="A0A7C4VAN7"/>
<keyword evidence="1 6" id="KW-0597">Phosphoprotein</keyword>
<evidence type="ECO:0000259" key="8">
    <source>
        <dbReference type="PROSITE" id="PS50110"/>
    </source>
</evidence>
<dbReference type="InterPro" id="IPR011006">
    <property type="entry name" value="CheY-like_superfamily"/>
</dbReference>
<keyword evidence="4 7" id="KW-0238">DNA-binding</keyword>
<feature type="domain" description="OmpR/PhoB-type" evidence="9">
    <location>
        <begin position="123"/>
        <end position="217"/>
    </location>
</feature>
<gene>
    <name evidence="10" type="ORF">ENK37_00295</name>
</gene>
<evidence type="ECO:0000256" key="5">
    <source>
        <dbReference type="ARBA" id="ARBA00023163"/>
    </source>
</evidence>
<dbReference type="PANTHER" id="PTHR48111">
    <property type="entry name" value="REGULATOR OF RPOS"/>
    <property type="match status" value="1"/>
</dbReference>
<sequence length="219" mass="24748">MARVLLVEDEPSLRFALAHGLRQAGFSVLDAADAREGWARLDEADVVVLDWMLPDEDGLAFLKRLRRIPRYERLPVLMLTARASERDRVEGLLGGADDYLTKPFSTAELAARLVALLRRSQGAEVLRRGELVVDTGRGRVALGGREVELTRREFDLLVFLARSPGRIYAREQLIDRVWGEDFAGTPRTVDQHVAQLREKLGGRWIETVRGKGYRFTEVP</sequence>
<dbReference type="CDD" id="cd00383">
    <property type="entry name" value="trans_reg_C"/>
    <property type="match status" value="1"/>
</dbReference>
<reference evidence="10" key="1">
    <citation type="journal article" date="2020" name="mSystems">
        <title>Genome- and Community-Level Interaction Insights into Carbon Utilization and Element Cycling Functions of Hydrothermarchaeota in Hydrothermal Sediment.</title>
        <authorList>
            <person name="Zhou Z."/>
            <person name="Liu Y."/>
            <person name="Xu W."/>
            <person name="Pan J."/>
            <person name="Luo Z.H."/>
            <person name="Li M."/>
        </authorList>
    </citation>
    <scope>NUCLEOTIDE SEQUENCE [LARGE SCALE GENOMIC DNA]</scope>
    <source>
        <strain evidence="10">HyVt-570</strain>
    </source>
</reference>
<dbReference type="SMART" id="SM00448">
    <property type="entry name" value="REC"/>
    <property type="match status" value="1"/>
</dbReference>
<feature type="domain" description="Response regulatory" evidence="8">
    <location>
        <begin position="3"/>
        <end position="117"/>
    </location>
</feature>
<keyword evidence="3" id="KW-0805">Transcription regulation</keyword>
<dbReference type="Pfam" id="PF00486">
    <property type="entry name" value="Trans_reg_C"/>
    <property type="match status" value="1"/>
</dbReference>
<evidence type="ECO:0000256" key="3">
    <source>
        <dbReference type="ARBA" id="ARBA00023015"/>
    </source>
</evidence>
<feature type="DNA-binding region" description="OmpR/PhoB-type" evidence="7">
    <location>
        <begin position="123"/>
        <end position="217"/>
    </location>
</feature>
<dbReference type="InterPro" id="IPR001867">
    <property type="entry name" value="OmpR/PhoB-type_DNA-bd"/>
</dbReference>
<keyword evidence="5" id="KW-0804">Transcription</keyword>
<dbReference type="GO" id="GO:0000156">
    <property type="term" value="F:phosphorelay response regulator activity"/>
    <property type="evidence" value="ECO:0007669"/>
    <property type="project" value="TreeGrafter"/>
</dbReference>
<dbReference type="GO" id="GO:0006355">
    <property type="term" value="P:regulation of DNA-templated transcription"/>
    <property type="evidence" value="ECO:0007669"/>
    <property type="project" value="InterPro"/>
</dbReference>
<dbReference type="GO" id="GO:0032993">
    <property type="term" value="C:protein-DNA complex"/>
    <property type="evidence" value="ECO:0007669"/>
    <property type="project" value="TreeGrafter"/>
</dbReference>
<dbReference type="Gene3D" id="1.10.10.10">
    <property type="entry name" value="Winged helix-like DNA-binding domain superfamily/Winged helix DNA-binding domain"/>
    <property type="match status" value="1"/>
</dbReference>
<dbReference type="SUPFAM" id="SSF52172">
    <property type="entry name" value="CheY-like"/>
    <property type="match status" value="1"/>
</dbReference>
<evidence type="ECO:0000259" key="9">
    <source>
        <dbReference type="PROSITE" id="PS51755"/>
    </source>
</evidence>
<dbReference type="PANTHER" id="PTHR48111:SF4">
    <property type="entry name" value="DNA-BINDING DUAL TRANSCRIPTIONAL REGULATOR OMPR"/>
    <property type="match status" value="1"/>
</dbReference>
<dbReference type="Pfam" id="PF00072">
    <property type="entry name" value="Response_reg"/>
    <property type="match status" value="1"/>
</dbReference>
<proteinExistence type="predicted"/>
<evidence type="ECO:0000256" key="1">
    <source>
        <dbReference type="ARBA" id="ARBA00022553"/>
    </source>
</evidence>
<dbReference type="Proteomes" id="UP000885759">
    <property type="component" value="Unassembled WGS sequence"/>
</dbReference>
<dbReference type="PROSITE" id="PS51755">
    <property type="entry name" value="OMPR_PHOB"/>
    <property type="match status" value="1"/>
</dbReference>
<evidence type="ECO:0000256" key="6">
    <source>
        <dbReference type="PROSITE-ProRule" id="PRU00169"/>
    </source>
</evidence>
<dbReference type="PROSITE" id="PS50110">
    <property type="entry name" value="RESPONSE_REGULATORY"/>
    <property type="match status" value="1"/>
</dbReference>
<evidence type="ECO:0000256" key="4">
    <source>
        <dbReference type="ARBA" id="ARBA00023125"/>
    </source>
</evidence>
<dbReference type="InterPro" id="IPR001789">
    <property type="entry name" value="Sig_transdc_resp-reg_receiver"/>
</dbReference>
<dbReference type="FunFam" id="1.10.10.10:FF:000018">
    <property type="entry name" value="DNA-binding response regulator ResD"/>
    <property type="match status" value="1"/>
</dbReference>
<comment type="caution">
    <text evidence="10">The sequence shown here is derived from an EMBL/GenBank/DDBJ whole genome shotgun (WGS) entry which is preliminary data.</text>
</comment>
<accession>A0A7C4VAN7</accession>
<dbReference type="Gene3D" id="3.40.50.2300">
    <property type="match status" value="1"/>
</dbReference>
<dbReference type="EMBL" id="DRPZ01000010">
    <property type="protein sequence ID" value="HGY08486.1"/>
    <property type="molecule type" value="Genomic_DNA"/>
</dbReference>
<dbReference type="InterPro" id="IPR039420">
    <property type="entry name" value="WalR-like"/>
</dbReference>
<evidence type="ECO:0000256" key="2">
    <source>
        <dbReference type="ARBA" id="ARBA00023012"/>
    </source>
</evidence>
<dbReference type="GO" id="GO:0005829">
    <property type="term" value="C:cytosol"/>
    <property type="evidence" value="ECO:0007669"/>
    <property type="project" value="TreeGrafter"/>
</dbReference>
<dbReference type="InterPro" id="IPR016032">
    <property type="entry name" value="Sig_transdc_resp-reg_C-effctor"/>
</dbReference>